<accession>A0AAJ7Q880</accession>
<keyword evidence="7" id="KW-0325">Glycoprotein</keyword>
<keyword evidence="5 9" id="KW-0472">Membrane</keyword>
<dbReference type="InterPro" id="IPR052051">
    <property type="entry name" value="TCR_complex_component"/>
</dbReference>
<feature type="transmembrane region" description="Helical" evidence="9">
    <location>
        <begin position="256"/>
        <end position="279"/>
    </location>
</feature>
<proteinExistence type="predicted"/>
<dbReference type="GO" id="GO:0005886">
    <property type="term" value="C:plasma membrane"/>
    <property type="evidence" value="ECO:0007669"/>
    <property type="project" value="UniProtKB-SubCell"/>
</dbReference>
<evidence type="ECO:0000256" key="4">
    <source>
        <dbReference type="ARBA" id="ARBA00022859"/>
    </source>
</evidence>
<evidence type="ECO:0000256" key="9">
    <source>
        <dbReference type="SAM" id="Phobius"/>
    </source>
</evidence>
<dbReference type="CDD" id="cd00099">
    <property type="entry name" value="IgV"/>
    <property type="match status" value="2"/>
</dbReference>
<dbReference type="SMART" id="SM00409">
    <property type="entry name" value="IG"/>
    <property type="match status" value="2"/>
</dbReference>
<keyword evidence="3 10" id="KW-0732">Signal</keyword>
<evidence type="ECO:0000256" key="5">
    <source>
        <dbReference type="ARBA" id="ARBA00023136"/>
    </source>
</evidence>
<dbReference type="AlphaFoldDB" id="A0AAJ7Q880"/>
<feature type="compositionally biased region" description="Basic residues" evidence="8">
    <location>
        <begin position="322"/>
        <end position="334"/>
    </location>
</feature>
<keyword evidence="4" id="KW-0391">Immunity</keyword>
<feature type="domain" description="Ig-like" evidence="11">
    <location>
        <begin position="21"/>
        <end position="106"/>
    </location>
</feature>
<evidence type="ECO:0000313" key="13">
    <source>
        <dbReference type="RefSeq" id="XP_018549248.1"/>
    </source>
</evidence>
<name>A0AAJ7Q880_LATCA</name>
<keyword evidence="6" id="KW-1015">Disulfide bond</keyword>
<dbReference type="PANTHER" id="PTHR19433">
    <property type="entry name" value="T-CELL RECEPTOR ALPHA CHAIN V REGION-RELATED"/>
    <property type="match status" value="1"/>
</dbReference>
<feature type="chain" id="PRO_5042541033" evidence="10">
    <location>
        <begin position="17"/>
        <end position="353"/>
    </location>
</feature>
<keyword evidence="2" id="KW-1003">Cell membrane</keyword>
<dbReference type="Pfam" id="PF07686">
    <property type="entry name" value="V-set"/>
    <property type="match status" value="2"/>
</dbReference>
<evidence type="ECO:0000256" key="1">
    <source>
        <dbReference type="ARBA" id="ARBA00004236"/>
    </source>
</evidence>
<dbReference type="GO" id="GO:0009617">
    <property type="term" value="P:response to bacterium"/>
    <property type="evidence" value="ECO:0007669"/>
    <property type="project" value="TreeGrafter"/>
</dbReference>
<evidence type="ECO:0000259" key="11">
    <source>
        <dbReference type="PROSITE" id="PS50835"/>
    </source>
</evidence>
<dbReference type="GO" id="GO:0002376">
    <property type="term" value="P:immune system process"/>
    <property type="evidence" value="ECO:0007669"/>
    <property type="project" value="UniProtKB-KW"/>
</dbReference>
<keyword evidence="9" id="KW-0812">Transmembrane</keyword>
<organism evidence="12 13">
    <name type="scientific">Lates calcarifer</name>
    <name type="common">Barramundi</name>
    <name type="synonym">Holocentrus calcarifer</name>
    <dbReference type="NCBI Taxonomy" id="8187"/>
    <lineage>
        <taxon>Eukaryota</taxon>
        <taxon>Metazoa</taxon>
        <taxon>Chordata</taxon>
        <taxon>Craniata</taxon>
        <taxon>Vertebrata</taxon>
        <taxon>Euteleostomi</taxon>
        <taxon>Actinopterygii</taxon>
        <taxon>Neopterygii</taxon>
        <taxon>Teleostei</taxon>
        <taxon>Neoteleostei</taxon>
        <taxon>Acanthomorphata</taxon>
        <taxon>Carangaria</taxon>
        <taxon>Carangaria incertae sedis</taxon>
        <taxon>Centropomidae</taxon>
        <taxon>Lates</taxon>
    </lineage>
</organism>
<dbReference type="RefSeq" id="XP_018549248.1">
    <property type="nucleotide sequence ID" value="XM_018693732.2"/>
</dbReference>
<comment type="subcellular location">
    <subcellularLocation>
        <location evidence="1">Cell membrane</location>
    </subcellularLocation>
</comment>
<dbReference type="InterPro" id="IPR007110">
    <property type="entry name" value="Ig-like_dom"/>
</dbReference>
<dbReference type="Gene3D" id="2.60.40.10">
    <property type="entry name" value="Immunoglobulins"/>
    <property type="match status" value="2"/>
</dbReference>
<dbReference type="InterPro" id="IPR013106">
    <property type="entry name" value="Ig_V-set"/>
</dbReference>
<dbReference type="InterPro" id="IPR036179">
    <property type="entry name" value="Ig-like_dom_sf"/>
</dbReference>
<sequence>MLIIFHLLLLFRAGQCNNDAPTLETKIVGVGGDVNLTCTREKSDYSANLFWVRLVSGNLPEFLGGTYAFDYDGVNEIPRITAKQEPGTFLLRITKTELSDTGLYYCIKVDLLDMTFLNQTFLRIKGPEPDITAIVQVPPSDPVHPGDSVTLQCSVLSDSEKKTCLEDHSVYWFRAGSDKSHPSLIYAHRNSTDYCENSHEAHSLQKCVYNFSKIISSSDSGTYYCAVATCGEIIFGNGTKLDIEALNMWDLQKANVVLFLLCAALTISLIVIAFLIYTIKRKTFDCYKAAVSLQTDATTASGNQQRKQRDEDSLAYSAPAFTKKKAGKAERRKTKTTEGETVYTDVRAFEIDE</sequence>
<feature type="signal peptide" evidence="10">
    <location>
        <begin position="1"/>
        <end position="16"/>
    </location>
</feature>
<evidence type="ECO:0000256" key="8">
    <source>
        <dbReference type="SAM" id="MobiDB-lite"/>
    </source>
</evidence>
<dbReference type="InterPro" id="IPR003599">
    <property type="entry name" value="Ig_sub"/>
</dbReference>
<dbReference type="PROSITE" id="PS50835">
    <property type="entry name" value="IG_LIKE"/>
    <property type="match status" value="2"/>
</dbReference>
<dbReference type="GeneID" id="108895067"/>
<evidence type="ECO:0000256" key="10">
    <source>
        <dbReference type="SAM" id="SignalP"/>
    </source>
</evidence>
<evidence type="ECO:0000256" key="2">
    <source>
        <dbReference type="ARBA" id="ARBA00022475"/>
    </source>
</evidence>
<evidence type="ECO:0000313" key="12">
    <source>
        <dbReference type="Proteomes" id="UP000694890"/>
    </source>
</evidence>
<dbReference type="SMART" id="SM00406">
    <property type="entry name" value="IGv"/>
    <property type="match status" value="2"/>
</dbReference>
<protein>
    <submittedName>
        <fullName evidence="13">Uncharacterized protein LOC108895067</fullName>
    </submittedName>
</protein>
<dbReference type="PANTHER" id="PTHR19433:SF133">
    <property type="entry name" value="IMMUNE-TYPE RECEPTOR 5 PRECURSOR-RELATED"/>
    <property type="match status" value="1"/>
</dbReference>
<evidence type="ECO:0000256" key="3">
    <source>
        <dbReference type="ARBA" id="ARBA00022729"/>
    </source>
</evidence>
<reference evidence="13" key="1">
    <citation type="submission" date="2025-08" db="UniProtKB">
        <authorList>
            <consortium name="RefSeq"/>
        </authorList>
    </citation>
    <scope>IDENTIFICATION</scope>
    <source>
        <tissue evidence="13">Brain</tissue>
    </source>
</reference>
<keyword evidence="9" id="KW-1133">Transmembrane helix</keyword>
<feature type="region of interest" description="Disordered" evidence="8">
    <location>
        <begin position="300"/>
        <end position="335"/>
    </location>
</feature>
<dbReference type="SUPFAM" id="SSF48726">
    <property type="entry name" value="Immunoglobulin"/>
    <property type="match status" value="2"/>
</dbReference>
<evidence type="ECO:0000256" key="7">
    <source>
        <dbReference type="ARBA" id="ARBA00023180"/>
    </source>
</evidence>
<evidence type="ECO:0000256" key="6">
    <source>
        <dbReference type="ARBA" id="ARBA00023157"/>
    </source>
</evidence>
<dbReference type="InterPro" id="IPR013783">
    <property type="entry name" value="Ig-like_fold"/>
</dbReference>
<gene>
    <name evidence="13" type="primary">LOC108895067</name>
</gene>
<dbReference type="KEGG" id="lcf:108895067"/>
<dbReference type="Proteomes" id="UP000694890">
    <property type="component" value="Linkage group LG8"/>
</dbReference>
<feature type="domain" description="Ig-like" evidence="11">
    <location>
        <begin position="129"/>
        <end position="227"/>
    </location>
</feature>